<keyword evidence="2" id="KW-0677">Repeat</keyword>
<protein>
    <submittedName>
        <fullName evidence="4">Uncharacterized protein</fullName>
    </submittedName>
</protein>
<evidence type="ECO:0000256" key="2">
    <source>
        <dbReference type="ARBA" id="ARBA00022737"/>
    </source>
</evidence>
<evidence type="ECO:0000256" key="1">
    <source>
        <dbReference type="ARBA" id="ARBA00022574"/>
    </source>
</evidence>
<evidence type="ECO:0000313" key="5">
    <source>
        <dbReference type="Proteomes" id="UP001165085"/>
    </source>
</evidence>
<dbReference type="InterPro" id="IPR036322">
    <property type="entry name" value="WD40_repeat_dom_sf"/>
</dbReference>
<dbReference type="PROSITE" id="PS50294">
    <property type="entry name" value="WD_REPEATS_REGION"/>
    <property type="match status" value="2"/>
</dbReference>
<dbReference type="SUPFAM" id="SSF50978">
    <property type="entry name" value="WD40 repeat-like"/>
    <property type="match status" value="1"/>
</dbReference>
<dbReference type="SMART" id="SM00320">
    <property type="entry name" value="WD40"/>
    <property type="match status" value="5"/>
</dbReference>
<dbReference type="PROSITE" id="PS00678">
    <property type="entry name" value="WD_REPEATS_1"/>
    <property type="match status" value="1"/>
</dbReference>
<organism evidence="4 5">
    <name type="scientific">Triparma strigata</name>
    <dbReference type="NCBI Taxonomy" id="1606541"/>
    <lineage>
        <taxon>Eukaryota</taxon>
        <taxon>Sar</taxon>
        <taxon>Stramenopiles</taxon>
        <taxon>Ochrophyta</taxon>
        <taxon>Bolidophyceae</taxon>
        <taxon>Parmales</taxon>
        <taxon>Triparmaceae</taxon>
        <taxon>Triparma</taxon>
    </lineage>
</organism>
<evidence type="ECO:0000313" key="4">
    <source>
        <dbReference type="EMBL" id="GMH52715.1"/>
    </source>
</evidence>
<accession>A0A9W7DSK1</accession>
<dbReference type="InterPro" id="IPR015943">
    <property type="entry name" value="WD40/YVTN_repeat-like_dom_sf"/>
</dbReference>
<dbReference type="Proteomes" id="UP001165085">
    <property type="component" value="Unassembled WGS sequence"/>
</dbReference>
<dbReference type="InterPro" id="IPR045159">
    <property type="entry name" value="DCAF7-like"/>
</dbReference>
<keyword evidence="1 3" id="KW-0853">WD repeat</keyword>
<name>A0A9W7DSK1_9STRA</name>
<feature type="repeat" description="WD" evidence="3">
    <location>
        <begin position="274"/>
        <end position="310"/>
    </location>
</feature>
<comment type="caution">
    <text evidence="4">The sequence shown here is derived from an EMBL/GenBank/DDBJ whole genome shotgun (WGS) entry which is preliminary data.</text>
</comment>
<dbReference type="Pfam" id="PF00400">
    <property type="entry name" value="WD40"/>
    <property type="match status" value="2"/>
</dbReference>
<gene>
    <name evidence="4" type="ORF">TrST_g13540</name>
</gene>
<dbReference type="InterPro" id="IPR019775">
    <property type="entry name" value="WD40_repeat_CS"/>
</dbReference>
<feature type="repeat" description="WD" evidence="3">
    <location>
        <begin position="176"/>
        <end position="217"/>
    </location>
</feature>
<sequence length="354" mass="39717">MTESRKEIYTYTAPWPIFGLAWSHRTNPNAKFRLACGSFMEEYSNKVQIVKKKESDPSGQFYDPNPNANPFFVSCEFDHPYPCTKILWSPATEGKDLMATTGDYLRLWDITDDGKGTGHDSAKQLSLLDNNKNSEYCAPLTSFDWNETDPSIIGTSSIDTTCTIWDVNTCQARTQLIAHDAEVFDIAFARGKDVFASCGADGSVRMFDLRSLEHSTIIYESPVHDAKKSTRRLTPLIRLGWNKQDPNYLATFSSDKSFVVILDIRVPSMPVAELKGHTSAVNAVSWAPHSSSHICTCGDDSKALIWDLQTLPRPVEEPILAYDAKSEINNMIWSAAQPDWISIAFQNKLQILRV</sequence>
<dbReference type="PROSITE" id="PS50082">
    <property type="entry name" value="WD_REPEATS_2"/>
    <property type="match status" value="2"/>
</dbReference>
<keyword evidence="5" id="KW-1185">Reference proteome</keyword>
<dbReference type="OrthoDB" id="24670at2759"/>
<dbReference type="EMBL" id="BRXY01000013">
    <property type="protein sequence ID" value="GMH52715.1"/>
    <property type="molecule type" value="Genomic_DNA"/>
</dbReference>
<dbReference type="PANTHER" id="PTHR19919">
    <property type="entry name" value="WD REPEAT CONTAINING PROTEIN"/>
    <property type="match status" value="1"/>
</dbReference>
<reference evidence="5" key="1">
    <citation type="journal article" date="2023" name="Commun. Biol.">
        <title>Genome analysis of Parmales, the sister group of diatoms, reveals the evolutionary specialization of diatoms from phago-mixotrophs to photoautotrophs.</title>
        <authorList>
            <person name="Ban H."/>
            <person name="Sato S."/>
            <person name="Yoshikawa S."/>
            <person name="Yamada K."/>
            <person name="Nakamura Y."/>
            <person name="Ichinomiya M."/>
            <person name="Sato N."/>
            <person name="Blanc-Mathieu R."/>
            <person name="Endo H."/>
            <person name="Kuwata A."/>
            <person name="Ogata H."/>
        </authorList>
    </citation>
    <scope>NUCLEOTIDE SEQUENCE [LARGE SCALE GENOMIC DNA]</scope>
    <source>
        <strain evidence="5">NIES 3701</strain>
    </source>
</reference>
<dbReference type="AlphaFoldDB" id="A0A9W7DSK1"/>
<evidence type="ECO:0000256" key="3">
    <source>
        <dbReference type="PROSITE-ProRule" id="PRU00221"/>
    </source>
</evidence>
<proteinExistence type="predicted"/>
<dbReference type="InterPro" id="IPR001680">
    <property type="entry name" value="WD40_rpt"/>
</dbReference>
<dbReference type="Gene3D" id="2.130.10.10">
    <property type="entry name" value="YVTN repeat-like/Quinoprotein amine dehydrogenase"/>
    <property type="match status" value="1"/>
</dbReference>